<protein>
    <submittedName>
        <fullName evidence="9">Sodium sulfate symport protein</fullName>
    </submittedName>
    <submittedName>
        <fullName evidence="10">TrkA-C domain-containing protein</fullName>
    </submittedName>
</protein>
<feature type="transmembrane region" description="Helical" evidence="7">
    <location>
        <begin position="170"/>
        <end position="192"/>
    </location>
</feature>
<feature type="transmembrane region" description="Helical" evidence="7">
    <location>
        <begin position="525"/>
        <end position="546"/>
    </location>
</feature>
<evidence type="ECO:0000256" key="6">
    <source>
        <dbReference type="ARBA" id="ARBA00023136"/>
    </source>
</evidence>
<dbReference type="EMBL" id="JQBY01000012">
    <property type="protein sequence ID" value="KRN82259.1"/>
    <property type="molecule type" value="Genomic_DNA"/>
</dbReference>
<reference evidence="10 12" key="2">
    <citation type="submission" date="2016-10" db="EMBL/GenBank/DDBJ databases">
        <authorList>
            <person name="Varghese N."/>
            <person name="Submissions S."/>
        </authorList>
    </citation>
    <scope>NUCLEOTIDE SEQUENCE [LARGE SCALE GENOMIC DNA]</scope>
    <source>
        <strain evidence="10 12">CGMCC 1.3889</strain>
    </source>
</reference>
<evidence type="ECO:0000256" key="4">
    <source>
        <dbReference type="ARBA" id="ARBA00022737"/>
    </source>
</evidence>
<name>A0A0R2JYL9_9LACO</name>
<evidence type="ECO:0000256" key="5">
    <source>
        <dbReference type="ARBA" id="ARBA00022989"/>
    </source>
</evidence>
<dbReference type="InterPro" id="IPR006037">
    <property type="entry name" value="RCK_C"/>
</dbReference>
<dbReference type="GeneID" id="76043718"/>
<dbReference type="Pfam" id="PF03600">
    <property type="entry name" value="CitMHS"/>
    <property type="match status" value="1"/>
</dbReference>
<feature type="transmembrane region" description="Helical" evidence="7">
    <location>
        <begin position="442"/>
        <end position="462"/>
    </location>
</feature>
<feature type="transmembrane region" description="Helical" evidence="7">
    <location>
        <begin position="133"/>
        <end position="158"/>
    </location>
</feature>
<keyword evidence="4" id="KW-0677">Repeat</keyword>
<keyword evidence="5 7" id="KW-1133">Transmembrane helix</keyword>
<comment type="caution">
    <text evidence="9">The sequence shown here is derived from an EMBL/GenBank/DDBJ whole genome shotgun (WGS) entry which is preliminary data.</text>
</comment>
<gene>
    <name evidence="9" type="ORF">IV87_GL000340</name>
    <name evidence="10" type="ORF">SAMN04487973_10960</name>
</gene>
<keyword evidence="12" id="KW-1185">Reference proteome</keyword>
<evidence type="ECO:0000313" key="10">
    <source>
        <dbReference type="EMBL" id="SER56095.1"/>
    </source>
</evidence>
<reference evidence="9 11" key="1">
    <citation type="journal article" date="2015" name="Genome Announc.">
        <title>Expanding the biotechnology potential of lactobacilli through comparative genomics of 213 strains and associated genera.</title>
        <authorList>
            <person name="Sun Z."/>
            <person name="Harris H.M."/>
            <person name="McCann A."/>
            <person name="Guo C."/>
            <person name="Argimon S."/>
            <person name="Zhang W."/>
            <person name="Yang X."/>
            <person name="Jeffery I.B."/>
            <person name="Cooney J.C."/>
            <person name="Kagawa T.F."/>
            <person name="Liu W."/>
            <person name="Song Y."/>
            <person name="Salvetti E."/>
            <person name="Wrobel A."/>
            <person name="Rasinkangas P."/>
            <person name="Parkhill J."/>
            <person name="Rea M.C."/>
            <person name="O'Sullivan O."/>
            <person name="Ritari J."/>
            <person name="Douillard F.P."/>
            <person name="Paul Ross R."/>
            <person name="Yang R."/>
            <person name="Briner A.E."/>
            <person name="Felis G.E."/>
            <person name="de Vos W.M."/>
            <person name="Barrangou R."/>
            <person name="Klaenhammer T.R."/>
            <person name="Caufield P.W."/>
            <person name="Cui Y."/>
            <person name="Zhang H."/>
            <person name="O'Toole P.W."/>
        </authorList>
    </citation>
    <scope>NUCLEOTIDE SEQUENCE [LARGE SCALE GENOMIC DNA]</scope>
    <source>
        <strain evidence="9 11">DSM 22301</strain>
    </source>
</reference>
<dbReference type="InterPro" id="IPR051679">
    <property type="entry name" value="DASS-Related_Transporters"/>
</dbReference>
<dbReference type="RefSeq" id="WP_236698978.1">
    <property type="nucleotide sequence ID" value="NZ_BJYP01000023.1"/>
</dbReference>
<evidence type="ECO:0000313" key="12">
    <source>
        <dbReference type="Proteomes" id="UP000182818"/>
    </source>
</evidence>
<evidence type="ECO:0000256" key="7">
    <source>
        <dbReference type="SAM" id="Phobius"/>
    </source>
</evidence>
<dbReference type="Proteomes" id="UP000182818">
    <property type="component" value="Unassembled WGS sequence"/>
</dbReference>
<dbReference type="EMBL" id="FOGK01000009">
    <property type="protein sequence ID" value="SER56095.1"/>
    <property type="molecule type" value="Genomic_DNA"/>
</dbReference>
<evidence type="ECO:0000256" key="3">
    <source>
        <dbReference type="ARBA" id="ARBA00022692"/>
    </source>
</evidence>
<dbReference type="SUPFAM" id="SSF116726">
    <property type="entry name" value="TrkA C-terminal domain-like"/>
    <property type="match status" value="2"/>
</dbReference>
<dbReference type="Gene3D" id="3.30.70.1450">
    <property type="entry name" value="Regulator of K+ conductance, C-terminal domain"/>
    <property type="match status" value="2"/>
</dbReference>
<organism evidence="9 11">
    <name type="scientific">Pediococcus ethanolidurans</name>
    <dbReference type="NCBI Taxonomy" id="319653"/>
    <lineage>
        <taxon>Bacteria</taxon>
        <taxon>Bacillati</taxon>
        <taxon>Bacillota</taxon>
        <taxon>Bacilli</taxon>
        <taxon>Lactobacillales</taxon>
        <taxon>Lactobacillaceae</taxon>
        <taxon>Pediococcus</taxon>
    </lineage>
</organism>
<dbReference type="Pfam" id="PF02080">
    <property type="entry name" value="TrkA_C"/>
    <property type="match status" value="2"/>
</dbReference>
<dbReference type="PANTHER" id="PTHR43652:SF2">
    <property type="entry name" value="BASIC AMINO ACID ANTIPORTER YFCC-RELATED"/>
    <property type="match status" value="1"/>
</dbReference>
<dbReference type="InterPro" id="IPR004680">
    <property type="entry name" value="Cit_transptr-like_dom"/>
</dbReference>
<dbReference type="GO" id="GO:0008324">
    <property type="term" value="F:monoatomic cation transmembrane transporter activity"/>
    <property type="evidence" value="ECO:0007669"/>
    <property type="project" value="InterPro"/>
</dbReference>
<dbReference type="PANTHER" id="PTHR43652">
    <property type="entry name" value="BASIC AMINO ACID ANTIPORTER YFCC-RELATED"/>
    <property type="match status" value="1"/>
</dbReference>
<feature type="domain" description="RCK C-terminal" evidence="8">
    <location>
        <begin position="204"/>
        <end position="289"/>
    </location>
</feature>
<evidence type="ECO:0000259" key="8">
    <source>
        <dbReference type="PROSITE" id="PS51202"/>
    </source>
</evidence>
<evidence type="ECO:0000256" key="2">
    <source>
        <dbReference type="ARBA" id="ARBA00022448"/>
    </source>
</evidence>
<keyword evidence="6 7" id="KW-0472">Membrane</keyword>
<evidence type="ECO:0000313" key="11">
    <source>
        <dbReference type="Proteomes" id="UP000051749"/>
    </source>
</evidence>
<sequence>MQIAIVLVTLAVTFILMAMEITTPNAIILCALVFLMVIGILSPDDALEGFANDGLATIGLMYIIAYSIAKSNVITHFFDRVLGSGKSEIRSLLRLLTTVSLFSPFMNNTPIVSTLTPMVQKWCKEKHLSISKFLIPLSYITILSGLITVIGTSTNLVAQGLLSKYHLQQFGFFDFAVIGIPITVVGGLYLLTIGYRILPNYKNSNVDSVIQSPNDYLIEMSVDADFPFINKSVSKAGLRNLEHVFLVAINRDGQPIVPVNEDMTIKLHDKLYFTGSVKEINDLLQIPGLQPSTEKIDMVDVTNEHAHIVELSIPDNSALVNQTVKSSNFRDVYGGVIVAIHRDSAKLSGQIGQISLKAGDDLVAITTNEPEQLGSMKDLHVFNERLTKTNKKSYKDFLPVLLLVVAIVISTLGIADLFVALAAICVILFLTKCITVQDVPRAVDMNVLFLVASSYGLGLAMSNVGADKFIAKQLTLVTGTTNPILYMFLLYFITNFLTALLSNAAALSLMFPVIVSAAKYMDLPVMMLAMVITIAATADFSTPIGYQTNLIVYGPGHYKFTDYFKVGIPLNMICMVICVFVTYYVYVVM</sequence>
<proteinExistence type="predicted"/>
<accession>A0A0R2JYL9</accession>
<dbReference type="AlphaFoldDB" id="A0A0R2JYL9"/>
<dbReference type="PROSITE" id="PS51202">
    <property type="entry name" value="RCK_C"/>
    <property type="match status" value="2"/>
</dbReference>
<dbReference type="PATRIC" id="fig|319653.3.peg.349"/>
<keyword evidence="3 7" id="KW-0812">Transmembrane</keyword>
<feature type="transmembrane region" description="Helical" evidence="7">
    <location>
        <begin position="397"/>
        <end position="430"/>
    </location>
</feature>
<dbReference type="GO" id="GO:0005886">
    <property type="term" value="C:plasma membrane"/>
    <property type="evidence" value="ECO:0007669"/>
    <property type="project" value="TreeGrafter"/>
</dbReference>
<dbReference type="GO" id="GO:0006813">
    <property type="term" value="P:potassium ion transport"/>
    <property type="evidence" value="ECO:0007669"/>
    <property type="project" value="InterPro"/>
</dbReference>
<dbReference type="STRING" id="319653.SAMN04487973_10960"/>
<keyword evidence="2" id="KW-0813">Transport</keyword>
<comment type="subcellular location">
    <subcellularLocation>
        <location evidence="1">Membrane</location>
        <topology evidence="1">Multi-pass membrane protein</topology>
    </subcellularLocation>
</comment>
<dbReference type="Proteomes" id="UP000051749">
    <property type="component" value="Unassembled WGS sequence"/>
</dbReference>
<evidence type="ECO:0000313" key="9">
    <source>
        <dbReference type="EMBL" id="KRN82259.1"/>
    </source>
</evidence>
<feature type="domain" description="RCK C-terminal" evidence="8">
    <location>
        <begin position="296"/>
        <end position="382"/>
    </location>
</feature>
<feature type="transmembrane region" description="Helical" evidence="7">
    <location>
        <begin position="50"/>
        <end position="69"/>
    </location>
</feature>
<feature type="transmembrane region" description="Helical" evidence="7">
    <location>
        <begin position="566"/>
        <end position="586"/>
    </location>
</feature>
<evidence type="ECO:0000256" key="1">
    <source>
        <dbReference type="ARBA" id="ARBA00004141"/>
    </source>
</evidence>
<dbReference type="InterPro" id="IPR036721">
    <property type="entry name" value="RCK_C_sf"/>
</dbReference>